<dbReference type="InterPro" id="IPR029063">
    <property type="entry name" value="SAM-dependent_MTases_sf"/>
</dbReference>
<dbReference type="Proteomes" id="UP001501072">
    <property type="component" value="Unassembled WGS sequence"/>
</dbReference>
<keyword evidence="3" id="KW-0680">Restriction system</keyword>
<keyword evidence="1" id="KW-0489">Methyltransferase</keyword>
<evidence type="ECO:0000256" key="3">
    <source>
        <dbReference type="ARBA" id="ARBA00022747"/>
    </source>
</evidence>
<reference evidence="4 5" key="1">
    <citation type="journal article" date="2019" name="Int. J. Syst. Evol. Microbiol.">
        <title>The Global Catalogue of Microorganisms (GCM) 10K type strain sequencing project: providing services to taxonomists for standard genome sequencing and annotation.</title>
        <authorList>
            <consortium name="The Broad Institute Genomics Platform"/>
            <consortium name="The Broad Institute Genome Sequencing Center for Infectious Disease"/>
            <person name="Wu L."/>
            <person name="Ma J."/>
        </authorList>
    </citation>
    <scope>NUCLEOTIDE SEQUENCE [LARGE SCALE GENOMIC DNA]</scope>
    <source>
        <strain evidence="4 5">JCM 11269</strain>
    </source>
</reference>
<keyword evidence="2" id="KW-0808">Transferase</keyword>
<keyword evidence="5" id="KW-1185">Reference proteome</keyword>
<name>A0ABN1T111_9ACTN</name>
<proteinExistence type="predicted"/>
<evidence type="ECO:0000256" key="2">
    <source>
        <dbReference type="ARBA" id="ARBA00022679"/>
    </source>
</evidence>
<gene>
    <name evidence="4" type="ORF">GCM10009564_32570</name>
</gene>
<dbReference type="InterPro" id="IPR001525">
    <property type="entry name" value="C5_MeTfrase"/>
</dbReference>
<dbReference type="RefSeq" id="WP_346073309.1">
    <property type="nucleotide sequence ID" value="NZ_BAAAHU010000032.1"/>
</dbReference>
<dbReference type="EMBL" id="BAAAHU010000032">
    <property type="protein sequence ID" value="GAA1011499.1"/>
    <property type="molecule type" value="Genomic_DNA"/>
</dbReference>
<dbReference type="Gene3D" id="3.40.50.150">
    <property type="entry name" value="Vaccinia Virus protein VP39"/>
    <property type="match status" value="1"/>
</dbReference>
<organism evidence="4 5">
    <name type="scientific">Streptomyces thermogriseus</name>
    <dbReference type="NCBI Taxonomy" id="75292"/>
    <lineage>
        <taxon>Bacteria</taxon>
        <taxon>Bacillati</taxon>
        <taxon>Actinomycetota</taxon>
        <taxon>Actinomycetes</taxon>
        <taxon>Kitasatosporales</taxon>
        <taxon>Streptomycetaceae</taxon>
        <taxon>Streptomyces</taxon>
    </lineage>
</organism>
<evidence type="ECO:0000313" key="5">
    <source>
        <dbReference type="Proteomes" id="UP001501072"/>
    </source>
</evidence>
<sequence length="552" mass="59388">MIETEAGSVLLPAWLPEVSEDAAGDAALILQAAGHPHLVECLRAAEVLSEAATARPGDEEAQDRALNARLRVIECAHAVADGEEAEAAEHARRARGERAALVLERLQSQDGPQAAQLDRETYELLREYAAPWPVEWLLPPARDAQGRVLRPRIVVLFSGPGGFTHGVVHILRADVDIVGVDLDPGAVATSTAAGYRVIHADVTDLDPEHPCLRHVTGIVLTPPCQAFSPSGLRKGHYESTIALIEDTAWEAAAAAGFFPVLTAEGGDAAPGCEDGYAPRTGMTWEEVREPLQQLEDARAGLMAEVVIWPLAMLAAHGSVEWVAVEQSSALPARIEAALMDRLREAGWHTTEAWTLDAVDYGAASHRKRRLMAAYRGERPFVDLKPAQPFPVTTFAQCVGWPEGRTYLTRGKRSVDPVTGRAKGGSARSADLPSTCVTATAYGWTCAETGERITQEDISRLVGLPGDYPWRHVGRGRGVRQKAQQAADIVCPMVAAALVARILGDASWEEKVRAYVARLYGRATAAEDGQQRLLRALFGPVVPSQSTGRGRVA</sequence>
<comment type="caution">
    <text evidence="4">The sequence shown here is derived from an EMBL/GenBank/DDBJ whole genome shotgun (WGS) entry which is preliminary data.</text>
</comment>
<evidence type="ECO:0000313" key="4">
    <source>
        <dbReference type="EMBL" id="GAA1011499.1"/>
    </source>
</evidence>
<dbReference type="SUPFAM" id="SSF53335">
    <property type="entry name" value="S-adenosyl-L-methionine-dependent methyltransferases"/>
    <property type="match status" value="1"/>
</dbReference>
<dbReference type="Pfam" id="PF00145">
    <property type="entry name" value="DNA_methylase"/>
    <property type="match status" value="1"/>
</dbReference>
<evidence type="ECO:0008006" key="6">
    <source>
        <dbReference type="Google" id="ProtNLM"/>
    </source>
</evidence>
<accession>A0ABN1T111</accession>
<evidence type="ECO:0000256" key="1">
    <source>
        <dbReference type="ARBA" id="ARBA00022603"/>
    </source>
</evidence>
<protein>
    <recommendedName>
        <fullName evidence="6">DNA (cytosine-5-)-methyltransferase</fullName>
    </recommendedName>
</protein>